<proteinExistence type="predicted"/>
<dbReference type="EMBL" id="GGEC01086772">
    <property type="protein sequence ID" value="MBX67256.1"/>
    <property type="molecule type" value="Transcribed_RNA"/>
</dbReference>
<reference evidence="1" key="1">
    <citation type="submission" date="2018-02" db="EMBL/GenBank/DDBJ databases">
        <title>Rhizophora mucronata_Transcriptome.</title>
        <authorList>
            <person name="Meera S.P."/>
            <person name="Sreeshan A."/>
            <person name="Augustine A."/>
        </authorList>
    </citation>
    <scope>NUCLEOTIDE SEQUENCE</scope>
    <source>
        <tissue evidence="1">Leaf</tissue>
    </source>
</reference>
<name>A0A2P2QJT2_RHIMU</name>
<protein>
    <submittedName>
        <fullName evidence="1">Uncharacterized protein</fullName>
    </submittedName>
</protein>
<dbReference type="AlphaFoldDB" id="A0A2P2QJT2"/>
<organism evidence="1">
    <name type="scientific">Rhizophora mucronata</name>
    <name type="common">Asiatic mangrove</name>
    <dbReference type="NCBI Taxonomy" id="61149"/>
    <lineage>
        <taxon>Eukaryota</taxon>
        <taxon>Viridiplantae</taxon>
        <taxon>Streptophyta</taxon>
        <taxon>Embryophyta</taxon>
        <taxon>Tracheophyta</taxon>
        <taxon>Spermatophyta</taxon>
        <taxon>Magnoliopsida</taxon>
        <taxon>eudicotyledons</taxon>
        <taxon>Gunneridae</taxon>
        <taxon>Pentapetalae</taxon>
        <taxon>rosids</taxon>
        <taxon>fabids</taxon>
        <taxon>Malpighiales</taxon>
        <taxon>Rhizophoraceae</taxon>
        <taxon>Rhizophora</taxon>
    </lineage>
</organism>
<accession>A0A2P2QJT2</accession>
<evidence type="ECO:0000313" key="1">
    <source>
        <dbReference type="EMBL" id="MBX67256.1"/>
    </source>
</evidence>
<sequence>MSKEGYLAQDVCHSTRGMTGQCLELIASPKHIGSIFTITTTLTQFCRCTSQVNYFSVPRDRR</sequence>